<feature type="region of interest" description="Disordered" evidence="5">
    <location>
        <begin position="198"/>
        <end position="219"/>
    </location>
</feature>
<organism evidence="8 9">
    <name type="scientific">Liparis tanakae</name>
    <name type="common">Tanaka's snailfish</name>
    <dbReference type="NCBI Taxonomy" id="230148"/>
    <lineage>
        <taxon>Eukaryota</taxon>
        <taxon>Metazoa</taxon>
        <taxon>Chordata</taxon>
        <taxon>Craniata</taxon>
        <taxon>Vertebrata</taxon>
        <taxon>Euteleostomi</taxon>
        <taxon>Actinopterygii</taxon>
        <taxon>Neopterygii</taxon>
        <taxon>Teleostei</taxon>
        <taxon>Neoteleostei</taxon>
        <taxon>Acanthomorphata</taxon>
        <taxon>Eupercaria</taxon>
        <taxon>Perciformes</taxon>
        <taxon>Cottioidei</taxon>
        <taxon>Cottales</taxon>
        <taxon>Liparidae</taxon>
        <taxon>Liparis</taxon>
    </lineage>
</organism>
<keyword evidence="4" id="KW-0067">ATP-binding</keyword>
<dbReference type="Pfam" id="PF21127">
    <property type="entry name" value="ATG1-like_MIT2"/>
    <property type="match status" value="1"/>
</dbReference>
<accession>A0A4Z2GTB3</accession>
<dbReference type="OrthoDB" id="346907at2759"/>
<evidence type="ECO:0000259" key="7">
    <source>
        <dbReference type="Pfam" id="PF21127"/>
    </source>
</evidence>
<keyword evidence="9" id="KW-1185">Reference proteome</keyword>
<evidence type="ECO:0000313" key="9">
    <source>
        <dbReference type="Proteomes" id="UP000314294"/>
    </source>
</evidence>
<dbReference type="EMBL" id="SRLO01000427">
    <property type="protein sequence ID" value="TNN56490.1"/>
    <property type="molecule type" value="Genomic_DNA"/>
</dbReference>
<feature type="compositionally biased region" description="Low complexity" evidence="5">
    <location>
        <begin position="198"/>
        <end position="207"/>
    </location>
</feature>
<evidence type="ECO:0000259" key="6">
    <source>
        <dbReference type="Pfam" id="PF12063"/>
    </source>
</evidence>
<dbReference type="AlphaFoldDB" id="A0A4Z2GTB3"/>
<dbReference type="InterPro" id="IPR022708">
    <property type="entry name" value="Atg1-like_tMIT"/>
</dbReference>
<feature type="region of interest" description="Disordered" evidence="5">
    <location>
        <begin position="1"/>
        <end position="76"/>
    </location>
</feature>
<keyword evidence="1" id="KW-0808">Transferase</keyword>
<gene>
    <name evidence="8" type="primary">ULK1_0</name>
    <name evidence="8" type="ORF">EYF80_033287</name>
</gene>
<sequence>MEQNLHCTKQDGSPRPSTPVRRCSGGSSLAFARAGRSPPHANTRLSLGGARPLHPSPPAPQHVESRPTSQQRPQAAAVGLGTRLHSAPCLLEGTGGGGGKQKIRKQLSDPTIPPFEFPKPPSSPNLVAFLTQQGLSAGRLSDMLLMAAFGPGGPGADRGSTENLTSERTAGITVPPRGGGCFAPGSVSPAQVVFTVGSPPSGSTPPHTSRPRKYSGSFTSISPAGSFTGRYPQTATYLDGFEAPPSPRYGFAGPITANMGGQITFEAPELPEETLMEQEHTDTVQSLRFTLDFARCLMEIAGACEVVVFEEQGDACRAFQQQSLVADQISSLSREWSHAEQLVLYLKTAELLSAALHTAMERVKQGKLYPSSTVKQIVRRLNELYKSSVASCRSLSTRLERFFSRKHRLMDQITSITAERLLFSHTVQMVQTAALDEMFHQGEASVLRYHKALLLMEGLSLLLTEQEDILSVSKCKECIERRLTALQSGLCV</sequence>
<proteinExistence type="predicted"/>
<evidence type="ECO:0000256" key="2">
    <source>
        <dbReference type="ARBA" id="ARBA00022741"/>
    </source>
</evidence>
<feature type="compositionally biased region" description="Polar residues" evidence="5">
    <location>
        <begin position="1"/>
        <end position="11"/>
    </location>
</feature>
<dbReference type="GO" id="GO:0005524">
    <property type="term" value="F:ATP binding"/>
    <property type="evidence" value="ECO:0007669"/>
    <property type="project" value="UniProtKB-KW"/>
</dbReference>
<evidence type="ECO:0000256" key="5">
    <source>
        <dbReference type="SAM" id="MobiDB-lite"/>
    </source>
</evidence>
<evidence type="ECO:0000256" key="4">
    <source>
        <dbReference type="ARBA" id="ARBA00022840"/>
    </source>
</evidence>
<name>A0A4Z2GTB3_9TELE</name>
<dbReference type="Pfam" id="PF12063">
    <property type="entry name" value="ATG1-like_MIT1"/>
    <property type="match status" value="1"/>
</dbReference>
<evidence type="ECO:0000313" key="8">
    <source>
        <dbReference type="EMBL" id="TNN56490.1"/>
    </source>
</evidence>
<protein>
    <submittedName>
        <fullName evidence="8">Serine/threonine-protein kinase ULK1</fullName>
    </submittedName>
</protein>
<evidence type="ECO:0000256" key="1">
    <source>
        <dbReference type="ARBA" id="ARBA00022679"/>
    </source>
</evidence>
<keyword evidence="3 8" id="KW-0418">Kinase</keyword>
<dbReference type="InterPro" id="IPR048941">
    <property type="entry name" value="ATG1-like_MIT2"/>
</dbReference>
<feature type="domain" description="Serine/threonine-protein kinase Atg1-like tMIT" evidence="6">
    <location>
        <begin position="313"/>
        <end position="402"/>
    </location>
</feature>
<dbReference type="Proteomes" id="UP000314294">
    <property type="component" value="Unassembled WGS sequence"/>
</dbReference>
<reference evidence="8 9" key="1">
    <citation type="submission" date="2019-03" db="EMBL/GenBank/DDBJ databases">
        <title>First draft genome of Liparis tanakae, snailfish: a comprehensive survey of snailfish specific genes.</title>
        <authorList>
            <person name="Kim W."/>
            <person name="Song I."/>
            <person name="Jeong J.-H."/>
            <person name="Kim D."/>
            <person name="Kim S."/>
            <person name="Ryu S."/>
            <person name="Song J.Y."/>
            <person name="Lee S.K."/>
        </authorList>
    </citation>
    <scope>NUCLEOTIDE SEQUENCE [LARGE SCALE GENOMIC DNA]</scope>
    <source>
        <tissue evidence="8">Muscle</tissue>
    </source>
</reference>
<feature type="domain" description="ATG1-like MIT" evidence="7">
    <location>
        <begin position="414"/>
        <end position="488"/>
    </location>
</feature>
<evidence type="ECO:0000256" key="3">
    <source>
        <dbReference type="ARBA" id="ARBA00022777"/>
    </source>
</evidence>
<keyword evidence="2" id="KW-0547">Nucleotide-binding</keyword>
<dbReference type="GO" id="GO:0004674">
    <property type="term" value="F:protein serine/threonine kinase activity"/>
    <property type="evidence" value="ECO:0007669"/>
    <property type="project" value="InterPro"/>
</dbReference>
<comment type="caution">
    <text evidence="8">The sequence shown here is derived from an EMBL/GenBank/DDBJ whole genome shotgun (WGS) entry which is preliminary data.</text>
</comment>